<dbReference type="STRING" id="45351.A7RMH4"/>
<dbReference type="SMART" id="SM00248">
    <property type="entry name" value="ANK"/>
    <property type="match status" value="4"/>
</dbReference>
<dbReference type="PANTHER" id="PTHR24121:SF21">
    <property type="entry name" value="ANKYRIN REPEAT FAMILY PROTEIN"/>
    <property type="match status" value="1"/>
</dbReference>
<feature type="non-terminal residue" evidence="2">
    <location>
        <position position="1"/>
    </location>
</feature>
<dbReference type="InterPro" id="IPR036770">
    <property type="entry name" value="Ankyrin_rpt-contain_sf"/>
</dbReference>
<organism evidence="2 3">
    <name type="scientific">Nematostella vectensis</name>
    <name type="common">Starlet sea anemone</name>
    <dbReference type="NCBI Taxonomy" id="45351"/>
    <lineage>
        <taxon>Eukaryota</taxon>
        <taxon>Metazoa</taxon>
        <taxon>Cnidaria</taxon>
        <taxon>Anthozoa</taxon>
        <taxon>Hexacorallia</taxon>
        <taxon>Actiniaria</taxon>
        <taxon>Edwardsiidae</taxon>
        <taxon>Nematostella</taxon>
    </lineage>
</organism>
<dbReference type="SUPFAM" id="SSF48403">
    <property type="entry name" value="Ankyrin repeat"/>
    <property type="match status" value="1"/>
</dbReference>
<dbReference type="Proteomes" id="UP000001593">
    <property type="component" value="Unassembled WGS sequence"/>
</dbReference>
<dbReference type="PROSITE" id="PS50297">
    <property type="entry name" value="ANK_REP_REGION"/>
    <property type="match status" value="3"/>
</dbReference>
<dbReference type="AlphaFoldDB" id="A7RMH4"/>
<sequence>VDAIDHLGRTPIMLAAENGCFESVRVLLDHNANVDIRDSENKTVLHYAIGVAEILKEILKVKAGTEISRLTSNNYRLGNTPLHYAARHGYISTIHEMFTIYLRDVQGQTPLHYAARQGSKKALELILENKPDCLNVTDKNQNTAIHMAALGGHAEILEFLL</sequence>
<keyword evidence="1" id="KW-0040">ANK repeat</keyword>
<evidence type="ECO:0000313" key="2">
    <source>
        <dbReference type="EMBL" id="EDO47344.1"/>
    </source>
</evidence>
<feature type="repeat" description="ANK" evidence="1">
    <location>
        <begin position="140"/>
        <end position="161"/>
    </location>
</feature>
<dbReference type="Gene3D" id="1.25.40.20">
    <property type="entry name" value="Ankyrin repeat-containing domain"/>
    <property type="match status" value="2"/>
</dbReference>
<evidence type="ECO:0000256" key="1">
    <source>
        <dbReference type="PROSITE-ProRule" id="PRU00023"/>
    </source>
</evidence>
<gene>
    <name evidence="2" type="ORF">NEMVEDRAFT_v1g63580</name>
</gene>
<dbReference type="Pfam" id="PF12796">
    <property type="entry name" value="Ank_2"/>
    <property type="match status" value="1"/>
</dbReference>
<feature type="repeat" description="ANK" evidence="1">
    <location>
        <begin position="106"/>
        <end position="132"/>
    </location>
</feature>
<feature type="non-terminal residue" evidence="2">
    <location>
        <position position="161"/>
    </location>
</feature>
<reference evidence="2 3" key="1">
    <citation type="journal article" date="2007" name="Science">
        <title>Sea anemone genome reveals ancestral eumetazoan gene repertoire and genomic organization.</title>
        <authorList>
            <person name="Putnam N.H."/>
            <person name="Srivastava M."/>
            <person name="Hellsten U."/>
            <person name="Dirks B."/>
            <person name="Chapman J."/>
            <person name="Salamov A."/>
            <person name="Terry A."/>
            <person name="Shapiro H."/>
            <person name="Lindquist E."/>
            <person name="Kapitonov V.V."/>
            <person name="Jurka J."/>
            <person name="Genikhovich G."/>
            <person name="Grigoriev I.V."/>
            <person name="Lucas S.M."/>
            <person name="Steele R.E."/>
            <person name="Finnerty J.R."/>
            <person name="Technau U."/>
            <person name="Martindale M.Q."/>
            <person name="Rokhsar D.S."/>
        </authorList>
    </citation>
    <scope>NUCLEOTIDE SEQUENCE [LARGE SCALE GENOMIC DNA]</scope>
    <source>
        <strain evidence="3">CH2 X CH6</strain>
    </source>
</reference>
<dbReference type="EMBL" id="DS469520">
    <property type="protein sequence ID" value="EDO47344.1"/>
    <property type="molecule type" value="Genomic_DNA"/>
</dbReference>
<dbReference type="InterPro" id="IPR002110">
    <property type="entry name" value="Ankyrin_rpt"/>
</dbReference>
<feature type="repeat" description="ANK" evidence="1">
    <location>
        <begin position="7"/>
        <end position="39"/>
    </location>
</feature>
<keyword evidence="3" id="KW-1185">Reference proteome</keyword>
<dbReference type="OMA" id="SINANHC"/>
<evidence type="ECO:0000313" key="3">
    <source>
        <dbReference type="Proteomes" id="UP000001593"/>
    </source>
</evidence>
<dbReference type="Pfam" id="PF13637">
    <property type="entry name" value="Ank_4"/>
    <property type="match status" value="1"/>
</dbReference>
<dbReference type="PhylomeDB" id="A7RMH4"/>
<dbReference type="HOGENOM" id="CLU_000134_47_2_1"/>
<dbReference type="PANTHER" id="PTHR24121">
    <property type="entry name" value="NO MECHANORECEPTOR POTENTIAL C, ISOFORM D-RELATED"/>
    <property type="match status" value="1"/>
</dbReference>
<dbReference type="InParanoid" id="A7RMH4"/>
<proteinExistence type="predicted"/>
<dbReference type="eggNOG" id="KOG0504">
    <property type="taxonomic scope" value="Eukaryota"/>
</dbReference>
<accession>A7RMH4</accession>
<name>A7RMH4_NEMVE</name>
<protein>
    <submittedName>
        <fullName evidence="2">Uncharacterized protein</fullName>
    </submittedName>
</protein>
<dbReference type="PROSITE" id="PS50088">
    <property type="entry name" value="ANK_REPEAT"/>
    <property type="match status" value="3"/>
</dbReference>
<dbReference type="Pfam" id="PF00023">
    <property type="entry name" value="Ank"/>
    <property type="match status" value="1"/>
</dbReference>